<sequence>MMGNVSRPNDARPTCPGALIGRRILWIDALLVEPSKEEHLHRRTSRSGFCCPDAHTIESPFDIAAFHSAGPRSHPLAEPTWERLASEIYATWKCNCGTAATSFLV</sequence>
<proteinExistence type="predicted"/>
<organism evidence="1 2">
    <name type="scientific">Bradyrhizobium japonicum</name>
    <dbReference type="NCBI Taxonomy" id="375"/>
    <lineage>
        <taxon>Bacteria</taxon>
        <taxon>Pseudomonadati</taxon>
        <taxon>Pseudomonadota</taxon>
        <taxon>Alphaproteobacteria</taxon>
        <taxon>Hyphomicrobiales</taxon>
        <taxon>Nitrobacteraceae</taxon>
        <taxon>Bradyrhizobium</taxon>
    </lineage>
</organism>
<evidence type="ECO:0000313" key="2">
    <source>
        <dbReference type="Proteomes" id="UP000181962"/>
    </source>
</evidence>
<protein>
    <submittedName>
        <fullName evidence="1">Uncharacterized protein</fullName>
    </submittedName>
</protein>
<reference evidence="1 2" key="1">
    <citation type="submission" date="2016-11" db="EMBL/GenBank/DDBJ databases">
        <title>Complete Genome Sequence of Bradyrhizobium sp. strain J5, an isolated from soybean nodule in Hokkaido.</title>
        <authorList>
            <person name="Kanehara K."/>
        </authorList>
    </citation>
    <scope>NUCLEOTIDE SEQUENCE [LARGE SCALE GENOMIC DNA]</scope>
    <source>
        <strain evidence="1 2">J5</strain>
    </source>
</reference>
<dbReference type="EMBL" id="CP017637">
    <property type="protein sequence ID" value="APG15388.1"/>
    <property type="molecule type" value="Genomic_DNA"/>
</dbReference>
<dbReference type="AlphaFoldDB" id="A0A1L3FQ50"/>
<evidence type="ECO:0000313" key="1">
    <source>
        <dbReference type="EMBL" id="APG15388.1"/>
    </source>
</evidence>
<accession>A0A1L3FQ50</accession>
<dbReference type="Proteomes" id="UP000181962">
    <property type="component" value="Chromosome"/>
</dbReference>
<gene>
    <name evidence="1" type="ORF">BKD09_44610</name>
</gene>
<name>A0A1L3FQ50_BRAJP</name>